<dbReference type="NCBIfam" id="TIGR01001">
    <property type="entry name" value="metA"/>
    <property type="match status" value="1"/>
</dbReference>
<reference evidence="8 9" key="1">
    <citation type="journal article" date="2018" name="Sci. Rep.">
        <title>Genome Features and Biochemical Characteristics of a Robust, Fast Growing and Naturally Transformable Cyanobacterium Synechococcus elongatus PCC 11801 Isolated from India.</title>
        <authorList>
            <person name="Jaiswal D."/>
            <person name="Sengupta A."/>
            <person name="Sohoni S."/>
            <person name="Sengupta S."/>
            <person name="Phadnavis A.G."/>
            <person name="Pakrasi H.B."/>
            <person name="Wangikar P.P."/>
        </authorList>
    </citation>
    <scope>NUCLEOTIDE SEQUENCE [LARGE SCALE GENOMIC DNA]</scope>
    <source>
        <strain evidence="8 9">PCC 11801</strain>
    </source>
</reference>
<comment type="catalytic activity">
    <reaction evidence="5 6">
        <text>L-homoserine + acetyl-CoA = O-acetyl-L-homoserine + CoA</text>
        <dbReference type="Rhea" id="RHEA:13701"/>
        <dbReference type="ChEBI" id="CHEBI:57287"/>
        <dbReference type="ChEBI" id="CHEBI:57288"/>
        <dbReference type="ChEBI" id="CHEBI:57476"/>
        <dbReference type="ChEBI" id="CHEBI:57716"/>
        <dbReference type="EC" id="2.3.1.31"/>
    </reaction>
</comment>
<dbReference type="PANTHER" id="PTHR20919:SF0">
    <property type="entry name" value="HOMOSERINE O-SUCCINYLTRANSFERASE"/>
    <property type="match status" value="1"/>
</dbReference>
<feature type="binding site" evidence="6">
    <location>
        <position position="249"/>
    </location>
    <ligand>
        <name>substrate</name>
    </ligand>
</feature>
<dbReference type="GO" id="GO:0019281">
    <property type="term" value="P:L-methionine biosynthetic process from homoserine via O-succinyl-L-homoserine and cystathionine"/>
    <property type="evidence" value="ECO:0007669"/>
    <property type="project" value="InterPro"/>
</dbReference>
<dbReference type="EC" id="2.3.1.31" evidence="6"/>
<dbReference type="HAMAP" id="MF_00295">
    <property type="entry name" value="MetA_acyltransf"/>
    <property type="match status" value="1"/>
</dbReference>
<dbReference type="PIRSF" id="PIRSF000450">
    <property type="entry name" value="H_ser_succinyltr"/>
    <property type="match status" value="1"/>
</dbReference>
<dbReference type="Gene3D" id="3.40.50.880">
    <property type="match status" value="1"/>
</dbReference>
<feature type="binding site" evidence="6">
    <location>
        <position position="192"/>
    </location>
    <ligand>
        <name>substrate</name>
    </ligand>
</feature>
<comment type="function">
    <text evidence="6">Transfers an acetyl group from acetyl-CoA to L-homoserine, forming acetyl-L-homoserine.</text>
</comment>
<dbReference type="CDD" id="cd03131">
    <property type="entry name" value="GATase1_HTS"/>
    <property type="match status" value="1"/>
</dbReference>
<dbReference type="Proteomes" id="UP000267249">
    <property type="component" value="Chromosome"/>
</dbReference>
<dbReference type="GO" id="GO:0005737">
    <property type="term" value="C:cytoplasm"/>
    <property type="evidence" value="ECO:0007669"/>
    <property type="project" value="UniProtKB-SubCell"/>
</dbReference>
<evidence type="ECO:0000256" key="6">
    <source>
        <dbReference type="HAMAP-Rule" id="MF_00295"/>
    </source>
</evidence>
<name>A0AAN1UTI6_SYNEL</name>
<accession>A0AAN1UTI6</accession>
<evidence type="ECO:0000313" key="8">
    <source>
        <dbReference type="EMBL" id="AZB71553.1"/>
    </source>
</evidence>
<feature type="active site" evidence="6">
    <location>
        <position position="237"/>
    </location>
</feature>
<comment type="similarity">
    <text evidence="6">Belongs to the MetA family.</text>
</comment>
<evidence type="ECO:0000256" key="1">
    <source>
        <dbReference type="ARBA" id="ARBA00022490"/>
    </source>
</evidence>
<dbReference type="EMBL" id="CP030139">
    <property type="protein sequence ID" value="AZB71553.1"/>
    <property type="molecule type" value="Genomic_DNA"/>
</dbReference>
<dbReference type="AlphaFoldDB" id="A0AAN1UTI6"/>
<feature type="site" description="Important for acyl-CoA specificity" evidence="6">
    <location>
        <position position="111"/>
    </location>
</feature>
<dbReference type="InterPro" id="IPR029062">
    <property type="entry name" value="Class_I_gatase-like"/>
</dbReference>
<feature type="site" description="Important for substrate specificity" evidence="6">
    <location>
        <position position="192"/>
    </location>
</feature>
<dbReference type="SUPFAM" id="SSF52317">
    <property type="entry name" value="Class I glutamine amidotransferase-like"/>
    <property type="match status" value="1"/>
</dbReference>
<comment type="caution">
    <text evidence="6">Lacks conserved residue(s) required for the propagation of feature annotation.</text>
</comment>
<evidence type="ECO:0000256" key="4">
    <source>
        <dbReference type="ARBA" id="ARBA00023315"/>
    </source>
</evidence>
<keyword evidence="6" id="KW-0486">Methionine biosynthesis</keyword>
<dbReference type="GO" id="GO:0008899">
    <property type="term" value="F:homoserine O-succinyltransferase activity"/>
    <property type="evidence" value="ECO:0007669"/>
    <property type="project" value="UniProtKB-UniRule"/>
</dbReference>
<dbReference type="InterPro" id="IPR033752">
    <property type="entry name" value="MetA_family"/>
</dbReference>
<keyword evidence="3 6" id="KW-0808">Transferase</keyword>
<protein>
    <recommendedName>
        <fullName evidence="6">Homoserine O-acetyltransferase</fullName>
        <shortName evidence="6">HAT</shortName>
        <ecNumber evidence="6">2.3.1.31</ecNumber>
    </recommendedName>
    <alternativeName>
        <fullName evidence="6">Homoserine transacetylase</fullName>
        <shortName evidence="6">HTA</shortName>
    </alternativeName>
</protein>
<evidence type="ECO:0000256" key="7">
    <source>
        <dbReference type="PIRSR" id="PIRSR000450-1"/>
    </source>
</evidence>
<feature type="binding site" evidence="6">
    <location>
        <position position="163"/>
    </location>
    <ligand>
        <name>substrate</name>
    </ligand>
</feature>
<sequence length="299" mass="34799">MPIIIPQDLPARRILDAEHVFTLGDADARRQDIRALQVVVLNLMPTKVTTETQIARVLANTPLQVELTLIHTASYQPTHTDPEHLRNFYRTFDQIRDRSFDGLIVTGAPVETLPWQAVDYWSELTTILDWSREAVRSSLFICWGAQAALQHFHGIEKRTLPAKRFGVFWHHLRDRSSPLVRGHDDDFLVPVSRHTEVITEEVVAQPQLQVLAESDEAGLHLLWDAAQHRTYLFNHPEYDADTLDREYRRDRDKGLPINLPLNYYPNDDPNQTPRVRWRSHAQLLYTNWLNYEVYQPLSC</sequence>
<keyword evidence="4 6" id="KW-0012">Acyltransferase</keyword>
<proteinExistence type="inferred from homology"/>
<dbReference type="InterPro" id="IPR005697">
    <property type="entry name" value="HST_MetA"/>
</dbReference>
<evidence type="ECO:0000256" key="3">
    <source>
        <dbReference type="ARBA" id="ARBA00022679"/>
    </source>
</evidence>
<dbReference type="PANTHER" id="PTHR20919">
    <property type="entry name" value="HOMOSERINE O-SUCCINYLTRANSFERASE"/>
    <property type="match status" value="1"/>
</dbReference>
<comment type="subcellular location">
    <subcellularLocation>
        <location evidence="6">Cytoplasm</location>
    </subcellularLocation>
</comment>
<feature type="active site" description="Proton acceptor" evidence="6">
    <location>
        <position position="235"/>
    </location>
</feature>
<feature type="active site" description="Acyl-thioester intermediate" evidence="6 7">
    <location>
        <position position="142"/>
    </location>
</feature>
<dbReference type="GO" id="GO:0004414">
    <property type="term" value="F:homoserine O-acetyltransferase activity"/>
    <property type="evidence" value="ECO:0007669"/>
    <property type="project" value="UniProtKB-EC"/>
</dbReference>
<evidence type="ECO:0000256" key="5">
    <source>
        <dbReference type="ARBA" id="ARBA00049043"/>
    </source>
</evidence>
<gene>
    <name evidence="8" type="primary">metA</name>
    <name evidence="6" type="synonym">metAA</name>
    <name evidence="8" type="ORF">DOP62_01360</name>
</gene>
<evidence type="ECO:0000313" key="9">
    <source>
        <dbReference type="Proteomes" id="UP000267249"/>
    </source>
</evidence>
<keyword evidence="2 6" id="KW-0028">Amino-acid biosynthesis</keyword>
<dbReference type="Pfam" id="PF04204">
    <property type="entry name" value="HTS"/>
    <property type="match status" value="1"/>
</dbReference>
<evidence type="ECO:0000256" key="2">
    <source>
        <dbReference type="ARBA" id="ARBA00022605"/>
    </source>
</evidence>
<dbReference type="RefSeq" id="WP_208674952.1">
    <property type="nucleotide sequence ID" value="NZ_CP030139.2"/>
</dbReference>
<comment type="pathway">
    <text evidence="6">Amino-acid biosynthesis; L-methionine biosynthesis via de novo pathway; O-acetyl-L-homoserine from L-homoserine: step 1/1.</text>
</comment>
<organism evidence="8 9">
    <name type="scientific">Synechococcus elongatus PCC 11801</name>
    <dbReference type="NCBI Taxonomy" id="2219813"/>
    <lineage>
        <taxon>Bacteria</taxon>
        <taxon>Bacillati</taxon>
        <taxon>Cyanobacteriota</taxon>
        <taxon>Cyanophyceae</taxon>
        <taxon>Synechococcales</taxon>
        <taxon>Synechococcaceae</taxon>
        <taxon>Synechococcus</taxon>
    </lineage>
</organism>
<keyword evidence="1 6" id="KW-0963">Cytoplasm</keyword>